<dbReference type="CTD" id="178642"/>
<accession>G4S6S8</accession>
<dbReference type="GeneID" id="178642"/>
<keyword evidence="4" id="KW-1267">Proteomics identification</keyword>
<organism evidence="1 2">
    <name type="scientific">Caenorhabditis elegans</name>
    <dbReference type="NCBI Taxonomy" id="6239"/>
    <lineage>
        <taxon>Eukaryota</taxon>
        <taxon>Metazoa</taxon>
        <taxon>Ecdysozoa</taxon>
        <taxon>Nematoda</taxon>
        <taxon>Chromadorea</taxon>
        <taxon>Rhabditida</taxon>
        <taxon>Rhabditina</taxon>
        <taxon>Rhabditomorpha</taxon>
        <taxon>Rhabditoidea</taxon>
        <taxon>Rhabditidae</taxon>
        <taxon>Peloderinae</taxon>
        <taxon>Caenorhabditis</taxon>
    </lineage>
</organism>
<dbReference type="SMR" id="G4S6S8"/>
<reference evidence="1 2" key="1">
    <citation type="journal article" date="1998" name="Science">
        <title>Genome sequence of the nematode C. elegans: a platform for investigating biology.</title>
        <authorList>
            <consortium name="The C. elegans sequencing consortium"/>
            <person name="Sulson J.E."/>
            <person name="Waterston R."/>
        </authorList>
    </citation>
    <scope>NUCLEOTIDE SEQUENCE [LARGE SCALE GENOMIC DNA]</scope>
    <source>
        <strain evidence="1 2">Bristol N2</strain>
    </source>
</reference>
<evidence type="ECO:0007829" key="4">
    <source>
        <dbReference type="PeptideAtlas" id="G4S6S8"/>
    </source>
</evidence>
<proteinExistence type="evidence at protein level"/>
<dbReference type="Bgee" id="WBGene00016512">
    <property type="expression patterns" value="Expressed in adult organism and 1 other cell type or tissue"/>
</dbReference>
<dbReference type="Proteomes" id="UP000001940">
    <property type="component" value="Chromosome V"/>
</dbReference>
<dbReference type="GO" id="GO:0005840">
    <property type="term" value="C:ribosome"/>
    <property type="evidence" value="ECO:0007669"/>
    <property type="project" value="UniProtKB-KW"/>
</dbReference>
<keyword evidence="1" id="KW-0689">Ribosomal protein</keyword>
<evidence type="ECO:0000313" key="2">
    <source>
        <dbReference type="Proteomes" id="UP000001940"/>
    </source>
</evidence>
<name>G4S6S8_CAEEL</name>
<gene>
    <name evidence="1 3" type="ORF">C38C3.3</name>
    <name evidence="1" type="ORF">CELE_C38C3.3</name>
</gene>
<keyword evidence="1" id="KW-0687">Ribonucleoprotein</keyword>
<sequence length="256" mass="29772">MPFLTTIYRQIPTGKPRVVEKPKKRDVYVTNWDRAAAEQPKALSTWIYQPFDKKKYNNRTASEAFDAYQHRLRLKKLPETKQKFTKTTKRHVTIIEAATEVVQDRCHPQPKSYQKIRIFNHRDDEVKIDNFSARRAPKLRDDDSDELNVDVPAEDDDDVELDDVIVAQNPAFYGTIEAEKCAERVAAHLSMACENMERLQFVSEAVYPQSADHLKKLQEIDDDVKDFNWQMRERRVKASNPAGTATKVAHFIIHDN</sequence>
<keyword evidence="2" id="KW-1185">Reference proteome</keyword>
<evidence type="ECO:0000313" key="1">
    <source>
        <dbReference type="EMBL" id="CCD67029.1"/>
    </source>
</evidence>
<dbReference type="ExpressionAtlas" id="G4S6S8">
    <property type="expression patterns" value="baseline and differential"/>
</dbReference>
<dbReference type="WormBase" id="C38C3.3a">
    <property type="protein sequence ID" value="CE40922"/>
    <property type="gene ID" value="WBGene00016512"/>
</dbReference>
<dbReference type="AGR" id="WB:WBGene00016512"/>
<dbReference type="AlphaFoldDB" id="G4S6S8"/>
<dbReference type="RefSeq" id="NP_001255999.1">
    <property type="nucleotide sequence ID" value="NM_001269070.2"/>
</dbReference>
<dbReference type="EMBL" id="BX284605">
    <property type="protein sequence ID" value="CCD67029.1"/>
    <property type="molecule type" value="Genomic_DNA"/>
</dbReference>
<dbReference type="OrthoDB" id="5817427at2759"/>
<protein>
    <submittedName>
        <fullName evidence="1">37S ribosomal protein S25, mitochondrial</fullName>
    </submittedName>
</protein>
<evidence type="ECO:0000313" key="3">
    <source>
        <dbReference type="WormBase" id="C38C3.3a"/>
    </source>
</evidence>